<dbReference type="EMBL" id="MN739540">
    <property type="protein sequence ID" value="QHT12002.1"/>
    <property type="molecule type" value="Genomic_DNA"/>
</dbReference>
<reference evidence="1" key="1">
    <citation type="journal article" date="2020" name="Nature">
        <title>Giant virus diversity and host interactions through global metagenomics.</title>
        <authorList>
            <person name="Schulz F."/>
            <person name="Roux S."/>
            <person name="Paez-Espino D."/>
            <person name="Jungbluth S."/>
            <person name="Walsh D.A."/>
            <person name="Denef V.J."/>
            <person name="McMahon K.D."/>
            <person name="Konstantinidis K.T."/>
            <person name="Eloe-Fadrosh E.A."/>
            <person name="Kyrpides N.C."/>
            <person name="Woyke T."/>
        </authorList>
    </citation>
    <scope>NUCLEOTIDE SEQUENCE</scope>
    <source>
        <strain evidence="1">GVMAG-M-3300023174-124</strain>
    </source>
</reference>
<evidence type="ECO:0000313" key="1">
    <source>
        <dbReference type="EMBL" id="QHT12002.1"/>
    </source>
</evidence>
<protein>
    <submittedName>
        <fullName evidence="1">Uncharacterized protein</fullName>
    </submittedName>
</protein>
<organism evidence="1">
    <name type="scientific">viral metagenome</name>
    <dbReference type="NCBI Taxonomy" id="1070528"/>
    <lineage>
        <taxon>unclassified sequences</taxon>
        <taxon>metagenomes</taxon>
        <taxon>organismal metagenomes</taxon>
    </lineage>
</organism>
<sequence length="125" mass="14903">MIHVSVGELYDKFTILTIKNQKITDPTKKASVQKEIVYLQHVILNITTFPPSETRLVEQLRTINAELWDIEDKIREKERLRQFDREFIELARSIYKKNDKRSAIKNEINTVFNSELIDIKSYENY</sequence>
<accession>A0A6C0D6L5</accession>
<name>A0A6C0D6L5_9ZZZZ</name>
<proteinExistence type="predicted"/>
<dbReference type="AlphaFoldDB" id="A0A6C0D6L5"/>
<dbReference type="InterPro" id="IPR046163">
    <property type="entry name" value="DUF6165"/>
</dbReference>
<dbReference type="Pfam" id="PF19662">
    <property type="entry name" value="DUF6165"/>
    <property type="match status" value="1"/>
</dbReference>